<dbReference type="EMBL" id="LYOS01000002">
    <property type="protein sequence ID" value="OFV68152.1"/>
    <property type="molecule type" value="Genomic_DNA"/>
</dbReference>
<evidence type="ECO:0000256" key="1">
    <source>
        <dbReference type="SAM" id="Phobius"/>
    </source>
</evidence>
<organism evidence="2 3">
    <name type="scientific">Candidatus Syntropharchaeum caldarium</name>
    <dbReference type="NCBI Taxonomy" id="1838285"/>
    <lineage>
        <taxon>Archaea</taxon>
        <taxon>Methanobacteriati</taxon>
        <taxon>Methanobacteriota</taxon>
        <taxon>Stenosarchaea group</taxon>
        <taxon>Methanomicrobia</taxon>
        <taxon>Methanosarcinales</taxon>
        <taxon>ANME-2 cluster</taxon>
        <taxon>Candidatus Syntropharchaeum</taxon>
    </lineage>
</organism>
<dbReference type="Proteomes" id="UP000186940">
    <property type="component" value="Unassembled WGS sequence"/>
</dbReference>
<dbReference type="InterPro" id="IPR002829">
    <property type="entry name" value="DUF116"/>
</dbReference>
<dbReference type="PIRSF" id="PIRSF006594">
    <property type="entry name" value="UCP006594"/>
    <property type="match status" value="1"/>
</dbReference>
<evidence type="ECO:0000313" key="2">
    <source>
        <dbReference type="EMBL" id="OFV68152.1"/>
    </source>
</evidence>
<comment type="caution">
    <text evidence="2">The sequence shown here is derived from an EMBL/GenBank/DDBJ whole genome shotgun (WGS) entry which is preliminary data.</text>
</comment>
<protein>
    <submittedName>
        <fullName evidence="2">Protein containing DUF116</fullName>
    </submittedName>
</protein>
<keyword evidence="3" id="KW-1185">Reference proteome</keyword>
<dbReference type="Pfam" id="PF01976">
    <property type="entry name" value="DUF116"/>
    <property type="match status" value="1"/>
</dbReference>
<dbReference type="AlphaFoldDB" id="A0A1F2PB62"/>
<name>A0A1F2PB62_9EURY</name>
<keyword evidence="1" id="KW-0472">Membrane</keyword>
<dbReference type="STRING" id="1838285.SCAL_000792"/>
<accession>A0A1F2PB62</accession>
<gene>
    <name evidence="2" type="ORF">SCAL_000792</name>
</gene>
<dbReference type="PANTHER" id="PTHR43801">
    <property type="entry name" value="NUCLEOTIDE-BINDING PROTEIN-RELATED"/>
    <property type="match status" value="1"/>
</dbReference>
<proteinExistence type="predicted"/>
<keyword evidence="1" id="KW-0812">Transmembrane</keyword>
<feature type="transmembrane region" description="Helical" evidence="1">
    <location>
        <begin position="6"/>
        <end position="32"/>
    </location>
</feature>
<reference evidence="2" key="1">
    <citation type="submission" date="2016-05" db="EMBL/GenBank/DDBJ databases">
        <title>Microbial consortia oxidize butane by reversing methanogenesis.</title>
        <authorList>
            <person name="Laso-Perez R."/>
            <person name="Richter M."/>
            <person name="Wegener G."/>
            <person name="Musat F."/>
        </authorList>
    </citation>
    <scope>NUCLEOTIDE SEQUENCE [LARGE SCALE GENOMIC DNA]</scope>
    <source>
        <strain evidence="2">BOX2</strain>
    </source>
</reference>
<keyword evidence="1" id="KW-1133">Transmembrane helix</keyword>
<evidence type="ECO:0000313" key="3">
    <source>
        <dbReference type="Proteomes" id="UP000186940"/>
    </source>
</evidence>
<dbReference type="PANTHER" id="PTHR43801:SF1">
    <property type="entry name" value="POLYPRENYL SYNTHETASE"/>
    <property type="match status" value="1"/>
</dbReference>
<sequence length="210" mass="23429">MSLYAILGELFLILIIAVPILLLLAMIFGLMLTITKRKFFPMFTYTILTTFSQPAKFLLNILDIDPLILNEIIIALINSFTVDDYRSSAKDGRMLFLPQCLRSIECPAKTDAEEGIVCLECGKCEIAEIIPFAQKEGVEVYIVPGGGFVKRIIRKRKPEAVAGVACQIELYEMMQNLVRKGVPAQGVILAKSGCIETIVDWEKVRQILNA</sequence>